<proteinExistence type="predicted"/>
<dbReference type="AlphaFoldDB" id="A0A7J3MYJ5"/>
<reference evidence="2" key="1">
    <citation type="journal article" date="2020" name="mSystems">
        <title>Genome- and Community-Level Interaction Insights into Carbon Utilization and Element Cycling Functions of Hydrothermarchaeota in Hydrothermal Sediment.</title>
        <authorList>
            <person name="Zhou Z."/>
            <person name="Liu Y."/>
            <person name="Xu W."/>
            <person name="Pan J."/>
            <person name="Luo Z.H."/>
            <person name="Li M."/>
        </authorList>
    </citation>
    <scope>NUCLEOTIDE SEQUENCE [LARGE SCALE GENOMIC DNA]</scope>
    <source>
        <strain evidence="1">SpSt-629</strain>
        <strain evidence="2">SpSt-688</strain>
    </source>
</reference>
<name>A0A7J3MYJ5_9CREN</name>
<evidence type="ECO:0000313" key="2">
    <source>
        <dbReference type="EMBL" id="HGT98530.1"/>
    </source>
</evidence>
<sequence length="314" mass="38039">MFCHIGLGKAYERSYEFFLSSVVTSSGAKKKYRDIVRIECFLGYPYRLLIEKFRNNIIHSYRYSHRQYYVFPQEFYTLFVSFFKLLNNLYRLYKRDLDRVFRRIENIINYCENIEKCYKKLLDENYSVAEEIVKRVQKGRKVLTTRLERNTKRCIDKALTYFPEILNMYTYRYTSPENLKEFLLKIFPERIARAYHDFIIMHNPVVVARDELILIARDSYDEFDGFRIYIDDCVDKEHYYFLLKMVGTLTLNGYVSRIKWVALLGYDKNSNQIFLHYVPSTMVLHNVEKCRLWLLGLVDNFGREYFSDFELIEV</sequence>
<organism evidence="2">
    <name type="scientific">Ignisphaera aggregans</name>
    <dbReference type="NCBI Taxonomy" id="334771"/>
    <lineage>
        <taxon>Archaea</taxon>
        <taxon>Thermoproteota</taxon>
        <taxon>Thermoprotei</taxon>
        <taxon>Desulfurococcales</taxon>
        <taxon>Desulfurococcaceae</taxon>
        <taxon>Ignisphaera</taxon>
    </lineage>
</organism>
<dbReference type="EMBL" id="DTDH01000111">
    <property type="protein sequence ID" value="HGT98530.1"/>
    <property type="molecule type" value="Genomic_DNA"/>
</dbReference>
<comment type="caution">
    <text evidence="2">The sequence shown here is derived from an EMBL/GenBank/DDBJ whole genome shotgun (WGS) entry which is preliminary data.</text>
</comment>
<evidence type="ECO:0000313" key="1">
    <source>
        <dbReference type="EMBL" id="HFQ78596.1"/>
    </source>
</evidence>
<dbReference type="EMBL" id="DTAU01000046">
    <property type="protein sequence ID" value="HFQ78596.1"/>
    <property type="molecule type" value="Genomic_DNA"/>
</dbReference>
<protein>
    <submittedName>
        <fullName evidence="2">Uncharacterized protein</fullName>
    </submittedName>
</protein>
<gene>
    <name evidence="1" type="ORF">ENT99_02700</name>
    <name evidence="2" type="ORF">ENU64_03785</name>
</gene>
<accession>A0A7J3MYJ5</accession>